<dbReference type="Proteomes" id="UP001574170">
    <property type="component" value="Unassembled WGS sequence"/>
</dbReference>
<reference evidence="1 2" key="1">
    <citation type="submission" date="2024-04" db="EMBL/GenBank/DDBJ databases">
        <title>New Clade of Flavobacterium.</title>
        <authorList>
            <person name="Matos L."/>
            <person name="Proenca D.N."/>
            <person name="Fransisco R.M."/>
            <person name="Chung A.P."/>
            <person name="Maccario L."/>
            <person name="Sorensen S.J."/>
            <person name="Morais P.V."/>
        </authorList>
    </citation>
    <scope>NUCLEOTIDE SEQUENCE [LARGE SCALE GENOMIC DNA]</scope>
    <source>
        <strain evidence="1 2">FBOR7N2.3</strain>
    </source>
</reference>
<dbReference type="RefSeq" id="WP_373392941.1">
    <property type="nucleotide sequence ID" value="NZ_JBCFQJ010000015.1"/>
</dbReference>
<evidence type="ECO:0000313" key="2">
    <source>
        <dbReference type="Proteomes" id="UP001574170"/>
    </source>
</evidence>
<proteinExistence type="predicted"/>
<keyword evidence="2" id="KW-1185">Reference proteome</keyword>
<protein>
    <submittedName>
        <fullName evidence="1">Uncharacterized protein</fullName>
    </submittedName>
</protein>
<sequence length="53" mass="6220">MKNLNPNTKQNAIVKQTLSLEEFIKKYIISSKTEIKNLNLFPFNLKKPLKTKE</sequence>
<gene>
    <name evidence="1" type="ORF">AAGV33_14550</name>
</gene>
<evidence type="ECO:0000313" key="1">
    <source>
        <dbReference type="EMBL" id="MFA9195629.1"/>
    </source>
</evidence>
<name>A0ABV4TNQ5_9FLAO</name>
<organism evidence="1 2">
    <name type="scientific">Flavobacterium magnesitis</name>
    <dbReference type="NCBI Taxonomy" id="3138077"/>
    <lineage>
        <taxon>Bacteria</taxon>
        <taxon>Pseudomonadati</taxon>
        <taxon>Bacteroidota</taxon>
        <taxon>Flavobacteriia</taxon>
        <taxon>Flavobacteriales</taxon>
        <taxon>Flavobacteriaceae</taxon>
        <taxon>Flavobacterium</taxon>
    </lineage>
</organism>
<dbReference type="EMBL" id="JBCFQK010000027">
    <property type="protein sequence ID" value="MFA9195629.1"/>
    <property type="molecule type" value="Genomic_DNA"/>
</dbReference>
<comment type="caution">
    <text evidence="1">The sequence shown here is derived from an EMBL/GenBank/DDBJ whole genome shotgun (WGS) entry which is preliminary data.</text>
</comment>
<accession>A0ABV4TNQ5</accession>